<evidence type="ECO:0000256" key="2">
    <source>
        <dbReference type="ARBA" id="ARBA00023315"/>
    </source>
</evidence>
<reference evidence="3 4" key="1">
    <citation type="submission" date="2019-09" db="EMBL/GenBank/DDBJ databases">
        <title>A chromosome-level genome assembly of the Chinese tupelo Nyssa sinensis.</title>
        <authorList>
            <person name="Yang X."/>
            <person name="Kang M."/>
            <person name="Yang Y."/>
            <person name="Xiong H."/>
            <person name="Wang M."/>
            <person name="Zhang Z."/>
            <person name="Wang Z."/>
            <person name="Wu H."/>
            <person name="Ma T."/>
            <person name="Liu J."/>
            <person name="Xi Z."/>
        </authorList>
    </citation>
    <scope>NUCLEOTIDE SEQUENCE [LARGE SCALE GENOMIC DNA]</scope>
    <source>
        <strain evidence="3">J267</strain>
        <tissue evidence="3">Leaf</tissue>
    </source>
</reference>
<accession>A0A5J5AEY7</accession>
<dbReference type="PANTHER" id="PTHR31625">
    <property type="match status" value="1"/>
</dbReference>
<dbReference type="GO" id="GO:0016747">
    <property type="term" value="F:acyltransferase activity, transferring groups other than amino-acyl groups"/>
    <property type="evidence" value="ECO:0007669"/>
    <property type="project" value="UniProtKB-ARBA"/>
</dbReference>
<organism evidence="3 4">
    <name type="scientific">Nyssa sinensis</name>
    <dbReference type="NCBI Taxonomy" id="561372"/>
    <lineage>
        <taxon>Eukaryota</taxon>
        <taxon>Viridiplantae</taxon>
        <taxon>Streptophyta</taxon>
        <taxon>Embryophyta</taxon>
        <taxon>Tracheophyta</taxon>
        <taxon>Spermatophyta</taxon>
        <taxon>Magnoliopsida</taxon>
        <taxon>eudicotyledons</taxon>
        <taxon>Gunneridae</taxon>
        <taxon>Pentapetalae</taxon>
        <taxon>asterids</taxon>
        <taxon>Cornales</taxon>
        <taxon>Nyssaceae</taxon>
        <taxon>Nyssa</taxon>
    </lineage>
</organism>
<evidence type="ECO:0000256" key="1">
    <source>
        <dbReference type="ARBA" id="ARBA00022679"/>
    </source>
</evidence>
<proteinExistence type="predicted"/>
<dbReference type="OrthoDB" id="1862401at2759"/>
<gene>
    <name evidence="3" type="ORF">F0562_034275</name>
</gene>
<dbReference type="Pfam" id="PF02458">
    <property type="entry name" value="Transferase"/>
    <property type="match status" value="1"/>
</dbReference>
<protein>
    <submittedName>
        <fullName evidence="3">Uncharacterized protein</fullName>
    </submittedName>
</protein>
<keyword evidence="4" id="KW-1185">Reference proteome</keyword>
<sequence>MTIDISPSTDMVAVLEHCRVAPPPGTVAEKPEIHYMNGDSVSLTFAESNFDFNYLTGNQARNGHEFYHLVPQIPEVSSVSNTIVAPLLALQVTIFPNFGICLGYTFHHVTADGNTLIRFLKSWASITKFGSDEKFLAGGSLPFYDRSTLVSSKDPKGVEKSLWNQAREMKLNEGEVHYPLTNNVRATFVMGQTHLQRLKKLVLTRWPTVLHVSTFTVTCAYVWVCLVKSRGASGEKAAGEDEQEDFVCVADCRGCFEPPIPETYFGNCLITCFAAATNSQLVGEEGLITAAELIGEAIRKRPRREDGVLEGLETWLLKLGMKCPRRVGVTGSPRLRVYDTDFGWGRPQKTEIISIDVSGAMSLNECRDSEGDLEVGLSLPKT</sequence>
<name>A0A5J5AEY7_9ASTE</name>
<dbReference type="Proteomes" id="UP000325577">
    <property type="component" value="Linkage Group LG20"/>
</dbReference>
<dbReference type="Gene3D" id="3.30.559.10">
    <property type="entry name" value="Chloramphenicol acetyltransferase-like domain"/>
    <property type="match status" value="2"/>
</dbReference>
<keyword evidence="1" id="KW-0808">Transferase</keyword>
<keyword evidence="2" id="KW-0012">Acyltransferase</keyword>
<dbReference type="InterPro" id="IPR051504">
    <property type="entry name" value="Plant_metabolite_acyltrans"/>
</dbReference>
<evidence type="ECO:0000313" key="4">
    <source>
        <dbReference type="Proteomes" id="UP000325577"/>
    </source>
</evidence>
<dbReference type="AlphaFoldDB" id="A0A5J5AEY7"/>
<dbReference type="EMBL" id="CM018044">
    <property type="protein sequence ID" value="KAA8529625.1"/>
    <property type="molecule type" value="Genomic_DNA"/>
</dbReference>
<evidence type="ECO:0000313" key="3">
    <source>
        <dbReference type="EMBL" id="KAA8529625.1"/>
    </source>
</evidence>
<dbReference type="InterPro" id="IPR023213">
    <property type="entry name" value="CAT-like_dom_sf"/>
</dbReference>